<dbReference type="FunFam" id="3.40.30.10:FF:000013">
    <property type="entry name" value="Blast:Protein SCO1 homolog, mitochondrial"/>
    <property type="match status" value="1"/>
</dbReference>
<gene>
    <name evidence="6" type="ORF">A2527_04970</name>
</gene>
<dbReference type="GO" id="GO:0046872">
    <property type="term" value="F:metal ion binding"/>
    <property type="evidence" value="ECO:0007669"/>
    <property type="project" value="UniProtKB-KW"/>
</dbReference>
<dbReference type="InterPro" id="IPR003782">
    <property type="entry name" value="SCO1/SenC"/>
</dbReference>
<dbReference type="PROSITE" id="PS51257">
    <property type="entry name" value="PROKAR_LIPOPROTEIN"/>
    <property type="match status" value="1"/>
</dbReference>
<dbReference type="PANTHER" id="PTHR12151">
    <property type="entry name" value="ELECTRON TRANSPORT PROTIN SCO1/SENC FAMILY MEMBER"/>
    <property type="match status" value="1"/>
</dbReference>
<dbReference type="AlphaFoldDB" id="A0A1F6G817"/>
<evidence type="ECO:0000256" key="1">
    <source>
        <dbReference type="ARBA" id="ARBA00010996"/>
    </source>
</evidence>
<dbReference type="Gene3D" id="3.40.30.10">
    <property type="entry name" value="Glutaredoxin"/>
    <property type="match status" value="1"/>
</dbReference>
<feature type="disulfide bond" description="Redox-active" evidence="4">
    <location>
        <begin position="81"/>
        <end position="85"/>
    </location>
</feature>
<comment type="caution">
    <text evidence="6">The sequence shown here is derived from an EMBL/GenBank/DDBJ whole genome shotgun (WGS) entry which is preliminary data.</text>
</comment>
<evidence type="ECO:0000256" key="4">
    <source>
        <dbReference type="PIRSR" id="PIRSR603782-2"/>
    </source>
</evidence>
<organism evidence="6 7">
    <name type="scientific">Candidatus Lambdaproteobacteria bacterium RIFOXYD2_FULL_50_16</name>
    <dbReference type="NCBI Taxonomy" id="1817772"/>
    <lineage>
        <taxon>Bacteria</taxon>
        <taxon>Pseudomonadati</taxon>
        <taxon>Pseudomonadota</taxon>
        <taxon>Candidatus Lambdaproteobacteria</taxon>
    </lineage>
</organism>
<dbReference type="SUPFAM" id="SSF52833">
    <property type="entry name" value="Thioredoxin-like"/>
    <property type="match status" value="1"/>
</dbReference>
<dbReference type="PROSITE" id="PS51352">
    <property type="entry name" value="THIOREDOXIN_2"/>
    <property type="match status" value="1"/>
</dbReference>
<keyword evidence="4" id="KW-1015">Disulfide bond</keyword>
<feature type="binding site" evidence="3">
    <location>
        <position position="170"/>
    </location>
    <ligand>
        <name>Cu cation</name>
        <dbReference type="ChEBI" id="CHEBI:23378"/>
    </ligand>
</feature>
<dbReference type="EMBL" id="MFNE01000041">
    <property type="protein sequence ID" value="OGG94253.1"/>
    <property type="molecule type" value="Genomic_DNA"/>
</dbReference>
<evidence type="ECO:0000313" key="7">
    <source>
        <dbReference type="Proteomes" id="UP000178449"/>
    </source>
</evidence>
<accession>A0A1F6G817</accession>
<evidence type="ECO:0000256" key="3">
    <source>
        <dbReference type="PIRSR" id="PIRSR603782-1"/>
    </source>
</evidence>
<proteinExistence type="inferred from homology"/>
<evidence type="ECO:0000259" key="5">
    <source>
        <dbReference type="PROSITE" id="PS51352"/>
    </source>
</evidence>
<keyword evidence="3" id="KW-0479">Metal-binding</keyword>
<dbReference type="CDD" id="cd02968">
    <property type="entry name" value="SCO"/>
    <property type="match status" value="1"/>
</dbReference>
<feature type="domain" description="Thioredoxin" evidence="5">
    <location>
        <begin position="43"/>
        <end position="209"/>
    </location>
</feature>
<feature type="binding site" evidence="3">
    <location>
        <position position="81"/>
    </location>
    <ligand>
        <name>Cu cation</name>
        <dbReference type="ChEBI" id="CHEBI:23378"/>
    </ligand>
</feature>
<dbReference type="InterPro" id="IPR013766">
    <property type="entry name" value="Thioredoxin_domain"/>
</dbReference>
<sequence length="209" mass="23602">MKVIRHLPLVLLAALLLLGGCIKEERRGYEEGSKEGHGDIGLQRFTDIGGDFELIDQNNKPFKLSSLKGKAVILFFGYLTCPDVCPTTLMELKQLREDLGRDAERMQVLFVSVDPERDTPEKLKDYLTNFDPAFLGLTGTPEVIAKVAQQYKVAYSRREQRSSMGYTVDHSAASYLVDTKGELRYIFAFKTKIPFMVKGVKKVLEYPEA</sequence>
<dbReference type="STRING" id="1817772.A2527_04970"/>
<dbReference type="Proteomes" id="UP000178449">
    <property type="component" value="Unassembled WGS sequence"/>
</dbReference>
<protein>
    <recommendedName>
        <fullName evidence="5">Thioredoxin domain-containing protein</fullName>
    </recommendedName>
</protein>
<dbReference type="Pfam" id="PF02630">
    <property type="entry name" value="SCO1-SenC"/>
    <property type="match status" value="1"/>
</dbReference>
<reference evidence="6 7" key="1">
    <citation type="journal article" date="2016" name="Nat. Commun.">
        <title>Thousands of microbial genomes shed light on interconnected biogeochemical processes in an aquifer system.</title>
        <authorList>
            <person name="Anantharaman K."/>
            <person name="Brown C.T."/>
            <person name="Hug L.A."/>
            <person name="Sharon I."/>
            <person name="Castelle C.J."/>
            <person name="Probst A.J."/>
            <person name="Thomas B.C."/>
            <person name="Singh A."/>
            <person name="Wilkins M.J."/>
            <person name="Karaoz U."/>
            <person name="Brodie E.L."/>
            <person name="Williams K.H."/>
            <person name="Hubbard S.S."/>
            <person name="Banfield J.F."/>
        </authorList>
    </citation>
    <scope>NUCLEOTIDE SEQUENCE [LARGE SCALE GENOMIC DNA]</scope>
</reference>
<dbReference type="InterPro" id="IPR036249">
    <property type="entry name" value="Thioredoxin-like_sf"/>
</dbReference>
<evidence type="ECO:0000313" key="6">
    <source>
        <dbReference type="EMBL" id="OGG94253.1"/>
    </source>
</evidence>
<dbReference type="PANTHER" id="PTHR12151:SF25">
    <property type="entry name" value="LINALOOL DEHYDRATASE_ISOMERASE DOMAIN-CONTAINING PROTEIN"/>
    <property type="match status" value="1"/>
</dbReference>
<name>A0A1F6G817_9PROT</name>
<evidence type="ECO:0000256" key="2">
    <source>
        <dbReference type="ARBA" id="ARBA00023008"/>
    </source>
</evidence>
<comment type="similarity">
    <text evidence="1">Belongs to the SCO1/2 family.</text>
</comment>
<feature type="binding site" evidence="3">
    <location>
        <position position="85"/>
    </location>
    <ligand>
        <name>Cu cation</name>
        <dbReference type="ChEBI" id="CHEBI:23378"/>
    </ligand>
</feature>
<keyword evidence="2 3" id="KW-0186">Copper</keyword>